<evidence type="ECO:0000313" key="2">
    <source>
        <dbReference type="EMBL" id="KAF1810484.1"/>
    </source>
</evidence>
<feature type="region of interest" description="Disordered" evidence="1">
    <location>
        <begin position="226"/>
        <end position="322"/>
    </location>
</feature>
<accession>A0A6G1FXH8</accession>
<reference evidence="4" key="3">
    <citation type="submission" date="2025-04" db="UniProtKB">
        <authorList>
            <consortium name="RefSeq"/>
        </authorList>
    </citation>
    <scope>IDENTIFICATION</scope>
    <source>
        <strain evidence="4">CBS 781.70</strain>
    </source>
</reference>
<organism evidence="2">
    <name type="scientific">Eremomyces bilateralis CBS 781.70</name>
    <dbReference type="NCBI Taxonomy" id="1392243"/>
    <lineage>
        <taxon>Eukaryota</taxon>
        <taxon>Fungi</taxon>
        <taxon>Dikarya</taxon>
        <taxon>Ascomycota</taxon>
        <taxon>Pezizomycotina</taxon>
        <taxon>Dothideomycetes</taxon>
        <taxon>Dothideomycetes incertae sedis</taxon>
        <taxon>Eremomycetales</taxon>
        <taxon>Eremomycetaceae</taxon>
        <taxon>Eremomyces</taxon>
    </lineage>
</organism>
<feature type="region of interest" description="Disordered" evidence="1">
    <location>
        <begin position="1"/>
        <end position="211"/>
    </location>
</feature>
<name>A0A6G1FXH8_9PEZI</name>
<sequence>MDTAMEGARMDDENLAATDPSKQLPSVGVLCRLGEPSTDADKHNTSKRSSGGIGRSQADDGTGSGVNRAMKEDLGERGDRENQKSDARLIRRPEKQRYTGIENGKGSASTETKLKSTLTKGPEKHQQSGIRNSKGSFNTETKSKSKQRATGVTQRIRAEESGPGSASAETKPESNQRATGLPRPIRAEGTDPRISTLAKNPRANEKSTIGPVQEAMSISEFATRLDKAKSSREMGVTQRLNVKASRTGIRSLDSGEASKRIVPVGSRTMDSKPRLTLDTNVGPQSGVVLEPPRYEIKGQESKRVRTKSSTAGDKRRGIDDKPLMKTDKIIQETKDTFIRVGGGSGSSSSEDEIIPKAKENTHGHRELGTIKAILMRLPLLAREERPGEADFDLEPDNSEGILDYNEEAHKKELREKHELRMRLYGWVKTEPKKPVYSGEGSNYFVFSSTASPPLVHEIVS</sequence>
<feature type="compositionally biased region" description="Polar residues" evidence="1">
    <location>
        <begin position="127"/>
        <end position="140"/>
    </location>
</feature>
<reference evidence="4" key="2">
    <citation type="submission" date="2020-04" db="EMBL/GenBank/DDBJ databases">
        <authorList>
            <consortium name="NCBI Genome Project"/>
        </authorList>
    </citation>
    <scope>NUCLEOTIDE SEQUENCE</scope>
    <source>
        <strain evidence="4">CBS 781.70</strain>
    </source>
</reference>
<feature type="compositionally biased region" description="Basic and acidic residues" evidence="1">
    <location>
        <begin position="292"/>
        <end position="303"/>
    </location>
</feature>
<dbReference type="EMBL" id="ML975166">
    <property type="protein sequence ID" value="KAF1810484.1"/>
    <property type="molecule type" value="Genomic_DNA"/>
</dbReference>
<dbReference type="RefSeq" id="XP_033532115.1">
    <property type="nucleotide sequence ID" value="XM_033683420.1"/>
</dbReference>
<protein>
    <submittedName>
        <fullName evidence="2 4">Uncharacterized protein</fullName>
    </submittedName>
</protein>
<evidence type="ECO:0000313" key="4">
    <source>
        <dbReference type="RefSeq" id="XP_033532115.1"/>
    </source>
</evidence>
<reference evidence="2 4" key="1">
    <citation type="submission" date="2020-01" db="EMBL/GenBank/DDBJ databases">
        <authorList>
            <consortium name="DOE Joint Genome Institute"/>
            <person name="Haridas S."/>
            <person name="Albert R."/>
            <person name="Binder M."/>
            <person name="Bloem J."/>
            <person name="Labutti K."/>
            <person name="Salamov A."/>
            <person name="Andreopoulos B."/>
            <person name="Baker S.E."/>
            <person name="Barry K."/>
            <person name="Bills G."/>
            <person name="Bluhm B.H."/>
            <person name="Cannon C."/>
            <person name="Castanera R."/>
            <person name="Culley D.E."/>
            <person name="Daum C."/>
            <person name="Ezra D."/>
            <person name="Gonzalez J.B."/>
            <person name="Henrissat B."/>
            <person name="Kuo A."/>
            <person name="Liang C."/>
            <person name="Lipzen A."/>
            <person name="Lutzoni F."/>
            <person name="Magnuson J."/>
            <person name="Mondo S."/>
            <person name="Nolan M."/>
            <person name="Ohm R."/>
            <person name="Pangilinan J."/>
            <person name="Park H.-J."/>
            <person name="Ramirez L."/>
            <person name="Alfaro M."/>
            <person name="Sun H."/>
            <person name="Tritt A."/>
            <person name="Yoshinaga Y."/>
            <person name="Zwiers L.-H."/>
            <person name="Turgeon B.G."/>
            <person name="Goodwin S.B."/>
            <person name="Spatafora J.W."/>
            <person name="Crous P.W."/>
            <person name="Grigoriev I.V."/>
        </authorList>
    </citation>
    <scope>NUCLEOTIDE SEQUENCE</scope>
    <source>
        <strain evidence="2 4">CBS 781.70</strain>
    </source>
</reference>
<gene>
    <name evidence="2 4" type="ORF">P152DRAFT_99704</name>
</gene>
<dbReference type="GeneID" id="54423990"/>
<dbReference type="AlphaFoldDB" id="A0A6G1FXH8"/>
<evidence type="ECO:0000313" key="3">
    <source>
        <dbReference type="Proteomes" id="UP000504638"/>
    </source>
</evidence>
<proteinExistence type="predicted"/>
<feature type="compositionally biased region" description="Basic and acidic residues" evidence="1">
    <location>
        <begin position="69"/>
        <end position="97"/>
    </location>
</feature>
<evidence type="ECO:0000256" key="1">
    <source>
        <dbReference type="SAM" id="MobiDB-lite"/>
    </source>
</evidence>
<keyword evidence="3" id="KW-1185">Reference proteome</keyword>
<feature type="compositionally biased region" description="Basic and acidic residues" evidence="1">
    <location>
        <begin position="312"/>
        <end position="322"/>
    </location>
</feature>
<dbReference type="Proteomes" id="UP000504638">
    <property type="component" value="Unplaced"/>
</dbReference>
<feature type="compositionally biased region" description="Low complexity" evidence="1">
    <location>
        <begin position="109"/>
        <end position="120"/>
    </location>
</feature>